<dbReference type="AlphaFoldDB" id="A0AAV1DJC8"/>
<reference evidence="1" key="1">
    <citation type="submission" date="2023-03" db="EMBL/GenBank/DDBJ databases">
        <authorList>
            <person name="Julca I."/>
        </authorList>
    </citation>
    <scope>NUCLEOTIDE SEQUENCE</scope>
</reference>
<organism evidence="1 2">
    <name type="scientific">Oldenlandia corymbosa var. corymbosa</name>
    <dbReference type="NCBI Taxonomy" id="529605"/>
    <lineage>
        <taxon>Eukaryota</taxon>
        <taxon>Viridiplantae</taxon>
        <taxon>Streptophyta</taxon>
        <taxon>Embryophyta</taxon>
        <taxon>Tracheophyta</taxon>
        <taxon>Spermatophyta</taxon>
        <taxon>Magnoliopsida</taxon>
        <taxon>eudicotyledons</taxon>
        <taxon>Gunneridae</taxon>
        <taxon>Pentapetalae</taxon>
        <taxon>asterids</taxon>
        <taxon>lamiids</taxon>
        <taxon>Gentianales</taxon>
        <taxon>Rubiaceae</taxon>
        <taxon>Rubioideae</taxon>
        <taxon>Spermacoceae</taxon>
        <taxon>Hedyotis-Oldenlandia complex</taxon>
        <taxon>Oldenlandia</taxon>
    </lineage>
</organism>
<name>A0AAV1DJC8_OLDCO</name>
<proteinExistence type="predicted"/>
<dbReference type="Proteomes" id="UP001161247">
    <property type="component" value="Chromosome 5"/>
</dbReference>
<dbReference type="EMBL" id="OX459122">
    <property type="protein sequence ID" value="CAI9107079.1"/>
    <property type="molecule type" value="Genomic_DNA"/>
</dbReference>
<protein>
    <submittedName>
        <fullName evidence="1">OLC1v1006361C1</fullName>
    </submittedName>
</protein>
<evidence type="ECO:0000313" key="1">
    <source>
        <dbReference type="EMBL" id="CAI9107079.1"/>
    </source>
</evidence>
<accession>A0AAV1DJC8</accession>
<keyword evidence="2" id="KW-1185">Reference proteome</keyword>
<evidence type="ECO:0000313" key="2">
    <source>
        <dbReference type="Proteomes" id="UP001161247"/>
    </source>
</evidence>
<gene>
    <name evidence="1" type="ORF">OLC1_LOCUS15472</name>
</gene>
<sequence>MVQNQEAASTARGQVVQDQNTHGRLMHQEGGYDPAWQNPSRNIIPPSLSISLFVENVIDLDPHVLVTVSGVGETRCFLSNLKDQCYARAAKHAEWMICSTIGALEYFRSLGQVNAEYNGCVSGYYVSVAGWKRSSYNLHVRPEFFYENIGCPIA</sequence>